<evidence type="ECO:0000256" key="6">
    <source>
        <dbReference type="ARBA" id="ARBA00023027"/>
    </source>
</evidence>
<proteinExistence type="inferred from homology"/>
<dbReference type="PRINTS" id="PR00368">
    <property type="entry name" value="FADPNR"/>
</dbReference>
<dbReference type="STRING" id="416943.SAMN05445871_4484"/>
<evidence type="ECO:0000313" key="13">
    <source>
        <dbReference type="EMBL" id="SEL49346.1"/>
    </source>
</evidence>
<feature type="binding site" evidence="9">
    <location>
        <begin position="356"/>
        <end position="370"/>
    </location>
    <ligand>
        <name>NAD(+)</name>
        <dbReference type="ChEBI" id="CHEBI:57540"/>
    </ligand>
</feature>
<keyword evidence="8 10" id="KW-0676">Redox-active center</keyword>
<comment type="subunit">
    <text evidence="2">Homodimer.</text>
</comment>
<dbReference type="Proteomes" id="UP000199120">
    <property type="component" value="Unassembled WGS sequence"/>
</dbReference>
<dbReference type="SUPFAM" id="SSF51905">
    <property type="entry name" value="FAD/NAD(P)-binding domain"/>
    <property type="match status" value="1"/>
</dbReference>
<evidence type="ECO:0000256" key="9">
    <source>
        <dbReference type="PIRSR" id="PIRSR000238-1"/>
    </source>
</evidence>
<evidence type="ECO:0000256" key="2">
    <source>
        <dbReference type="ARBA" id="ARBA00011738"/>
    </source>
</evidence>
<evidence type="ECO:0000256" key="1">
    <source>
        <dbReference type="ARBA" id="ARBA00009333"/>
    </source>
</evidence>
<evidence type="ECO:0000259" key="12">
    <source>
        <dbReference type="Pfam" id="PF13192"/>
    </source>
</evidence>
<dbReference type="EMBL" id="FOAJ01000008">
    <property type="protein sequence ID" value="SEL49346.1"/>
    <property type="molecule type" value="Genomic_DNA"/>
</dbReference>
<dbReference type="GO" id="GO:0102039">
    <property type="term" value="F:NADH-dependent peroxiredoxin activity"/>
    <property type="evidence" value="ECO:0007669"/>
    <property type="project" value="InterPro"/>
</dbReference>
<reference evidence="14" key="1">
    <citation type="submission" date="2016-10" db="EMBL/GenBank/DDBJ databases">
        <authorList>
            <person name="Varghese N."/>
            <person name="Submissions S."/>
        </authorList>
    </citation>
    <scope>NUCLEOTIDE SEQUENCE [LARGE SCALE GENOMIC DNA]</scope>
    <source>
        <strain evidence="14">LMG 26416</strain>
    </source>
</reference>
<dbReference type="AlphaFoldDB" id="A0A1H7QN45"/>
<keyword evidence="6 9" id="KW-0520">NAD</keyword>
<dbReference type="InterPro" id="IPR044142">
    <property type="entry name" value="AhpF_NTD_N"/>
</dbReference>
<dbReference type="InterPro" id="IPR036188">
    <property type="entry name" value="FAD/NAD-bd_sf"/>
</dbReference>
<evidence type="ECO:0000256" key="5">
    <source>
        <dbReference type="ARBA" id="ARBA00023002"/>
    </source>
</evidence>
<dbReference type="PIRSF" id="PIRSF000238">
    <property type="entry name" value="AhpF"/>
    <property type="match status" value="1"/>
</dbReference>
<dbReference type="PRINTS" id="PR00469">
    <property type="entry name" value="PNDRDTASEII"/>
</dbReference>
<comment type="similarity">
    <text evidence="1">Belongs to the class-II pyridine nucleotide-disulfide oxidoreductase family.</text>
</comment>
<organism evidence="13 14">
    <name type="scientific">Paraburkholderia caballeronis</name>
    <dbReference type="NCBI Taxonomy" id="416943"/>
    <lineage>
        <taxon>Bacteria</taxon>
        <taxon>Pseudomonadati</taxon>
        <taxon>Pseudomonadota</taxon>
        <taxon>Betaproteobacteria</taxon>
        <taxon>Burkholderiales</taxon>
        <taxon>Burkholderiaceae</taxon>
        <taxon>Paraburkholderia</taxon>
    </lineage>
</organism>
<evidence type="ECO:0000256" key="7">
    <source>
        <dbReference type="ARBA" id="ARBA00023157"/>
    </source>
</evidence>
<dbReference type="OrthoDB" id="9806179at2"/>
<dbReference type="GO" id="GO:0032991">
    <property type="term" value="C:protein-containing complex"/>
    <property type="evidence" value="ECO:0007669"/>
    <property type="project" value="UniProtKB-ARBA"/>
</dbReference>
<dbReference type="InterPro" id="IPR050097">
    <property type="entry name" value="Ferredoxin-NADP_redctase_2"/>
</dbReference>
<dbReference type="GO" id="GO:0000302">
    <property type="term" value="P:response to reactive oxygen species"/>
    <property type="evidence" value="ECO:0007669"/>
    <property type="project" value="InterPro"/>
</dbReference>
<dbReference type="GO" id="GO:0005829">
    <property type="term" value="C:cytosol"/>
    <property type="evidence" value="ECO:0007669"/>
    <property type="project" value="UniProtKB-ARBA"/>
</dbReference>
<keyword evidence="9" id="KW-0521">NADP</keyword>
<evidence type="ECO:0000256" key="4">
    <source>
        <dbReference type="ARBA" id="ARBA00022827"/>
    </source>
</evidence>
<keyword evidence="4 9" id="KW-0274">FAD</keyword>
<dbReference type="InterPro" id="IPR012081">
    <property type="entry name" value="Alkyl_hydroperoxide_Rdtase_suF"/>
</dbReference>
<dbReference type="InterPro" id="IPR008255">
    <property type="entry name" value="Pyr_nucl-diS_OxRdtase_2_AS"/>
</dbReference>
<keyword evidence="14" id="KW-1185">Reference proteome</keyword>
<feature type="binding site" evidence="9">
    <location>
        <begin position="477"/>
        <end position="487"/>
    </location>
    <ligand>
        <name>FAD</name>
        <dbReference type="ChEBI" id="CHEBI:57692"/>
    </ligand>
</feature>
<dbReference type="GO" id="GO:0050660">
    <property type="term" value="F:flavin adenine dinucleotide binding"/>
    <property type="evidence" value="ECO:0007669"/>
    <property type="project" value="InterPro"/>
</dbReference>
<dbReference type="NCBIfam" id="TIGR03140">
    <property type="entry name" value="AhpF"/>
    <property type="match status" value="1"/>
</dbReference>
<feature type="binding site" evidence="9">
    <location>
        <begin position="217"/>
        <end position="232"/>
    </location>
    <ligand>
        <name>FAD</name>
        <dbReference type="ChEBI" id="CHEBI:57692"/>
    </ligand>
</feature>
<feature type="disulfide bond" description="Redox-active" evidence="10">
    <location>
        <begin position="344"/>
        <end position="347"/>
    </location>
</feature>
<name>A0A1H7QN45_9BURK</name>
<dbReference type="SUPFAM" id="SSF52833">
    <property type="entry name" value="Thioredoxin-like"/>
    <property type="match status" value="2"/>
</dbReference>
<dbReference type="CDD" id="cd02974">
    <property type="entry name" value="AhpF_NTD_N"/>
    <property type="match status" value="1"/>
</dbReference>
<dbReference type="InterPro" id="IPR012336">
    <property type="entry name" value="Thioredoxin-like_fold"/>
</dbReference>
<dbReference type="GO" id="GO:0051287">
    <property type="term" value="F:NAD binding"/>
    <property type="evidence" value="ECO:0007669"/>
    <property type="project" value="InterPro"/>
</dbReference>
<comment type="cofactor">
    <cofactor evidence="9">
        <name>FAD</name>
        <dbReference type="ChEBI" id="CHEBI:57692"/>
    </cofactor>
    <text evidence="9">Binds 1 FAD per subunit.</text>
</comment>
<evidence type="ECO:0000313" key="14">
    <source>
        <dbReference type="Proteomes" id="UP000199120"/>
    </source>
</evidence>
<keyword evidence="3" id="KW-0285">Flavoprotein</keyword>
<sequence>MLDANLKTQLKSYMERITQPIEIVAFLDDGAKSQEMRGLLKDIEESSAQIAYVESRGAEAGDARVPSFKLRRVNSDVEVTFAAIPMGHEFTSLVLALLQVGGYPAKIEADVIEQIRHLDGDYVFETYMSLSCQNCPDVVQALNAMSVVNPRIRHVAIDGALFQGEVEARQIMAVPTVYLNGEVFGQGRMGVEEILQKLDTGASARAADKLNAKEIFDVLVVGGGPAGAAAAIYAARKGIRTGVLSERFGGQVNDTLAIENFVSVQETEGPKFAAALEAHVRAYDVDIMNTQRAAKLVPGKVVEVQTESGATLRAHSVILATGARWRNVDVPGEQEYRNKGVAYCPHCDGPLFKGKRVSVIGGGNSGVEAAIDLAGIVSHVTLLEFGDQLRADEVLQRKLRSLPNVTVHTQAQTTEIIGDGQKVTGLTYLERSTGERRHVELEGVFVQIGLVPNTEWLKGTLALSKHGEIEVDAKGQTSVPGVFAAGDVTTVPFKQIVIAVGEGAKASLGAFEYLIRSSAEREEDATAAANATVA</sequence>
<evidence type="ECO:0000256" key="8">
    <source>
        <dbReference type="ARBA" id="ARBA00023284"/>
    </source>
</evidence>
<keyword evidence="7 10" id="KW-1015">Disulfide bond</keyword>
<gene>
    <name evidence="13" type="ORF">SAMN05192542_108208</name>
</gene>
<dbReference type="PROSITE" id="PS00573">
    <property type="entry name" value="PYRIDINE_REDOX_2"/>
    <property type="match status" value="1"/>
</dbReference>
<dbReference type="Gene3D" id="3.50.50.60">
    <property type="entry name" value="FAD/NAD(P)-binding domain"/>
    <property type="match status" value="2"/>
</dbReference>
<dbReference type="InterPro" id="IPR023753">
    <property type="entry name" value="FAD/NAD-binding_dom"/>
</dbReference>
<keyword evidence="5" id="KW-0560">Oxidoreductase</keyword>
<accession>A0A1H7QN45</accession>
<evidence type="ECO:0000256" key="10">
    <source>
        <dbReference type="PIRSR" id="PIRSR000238-2"/>
    </source>
</evidence>
<dbReference type="Pfam" id="PF07992">
    <property type="entry name" value="Pyr_redox_2"/>
    <property type="match status" value="1"/>
</dbReference>
<feature type="domain" description="Thioredoxin-like fold" evidence="12">
    <location>
        <begin position="128"/>
        <end position="198"/>
    </location>
</feature>
<dbReference type="CDD" id="cd03026">
    <property type="entry name" value="AhpF_NTD_C"/>
    <property type="match status" value="1"/>
</dbReference>
<dbReference type="InterPro" id="IPR044141">
    <property type="entry name" value="AhpF_NTD_C"/>
</dbReference>
<dbReference type="PANTHER" id="PTHR48105">
    <property type="entry name" value="THIOREDOXIN REDUCTASE 1-RELATED-RELATED"/>
    <property type="match status" value="1"/>
</dbReference>
<feature type="domain" description="FAD/NAD(P)-binding" evidence="11">
    <location>
        <begin position="216"/>
        <end position="503"/>
    </location>
</feature>
<dbReference type="RefSeq" id="WP_090548872.1">
    <property type="nucleotide sequence ID" value="NZ_FNSR01000002.1"/>
</dbReference>
<protein>
    <submittedName>
        <fullName evidence="13">Alkyl hydroperoxide reductase subunit F</fullName>
    </submittedName>
</protein>
<evidence type="ECO:0000256" key="3">
    <source>
        <dbReference type="ARBA" id="ARBA00022630"/>
    </source>
</evidence>
<dbReference type="PROSITE" id="PS51354">
    <property type="entry name" value="GLUTAREDOXIN_2"/>
    <property type="match status" value="1"/>
</dbReference>
<dbReference type="Pfam" id="PF13192">
    <property type="entry name" value="Thioredoxin_3"/>
    <property type="match status" value="1"/>
</dbReference>
<dbReference type="GO" id="GO:0016668">
    <property type="term" value="F:oxidoreductase activity, acting on a sulfur group of donors, NAD(P) as acceptor"/>
    <property type="evidence" value="ECO:0007669"/>
    <property type="project" value="UniProtKB-ARBA"/>
</dbReference>
<dbReference type="InterPro" id="IPR036249">
    <property type="entry name" value="Thioredoxin-like_sf"/>
</dbReference>
<dbReference type="Gene3D" id="3.40.30.80">
    <property type="match status" value="1"/>
</dbReference>
<dbReference type="FunFam" id="3.50.50.60:FF:000007">
    <property type="entry name" value="Alkyl hydroperoxide reductase, F subunit"/>
    <property type="match status" value="1"/>
</dbReference>
<evidence type="ECO:0000259" key="11">
    <source>
        <dbReference type="Pfam" id="PF07992"/>
    </source>
</evidence>